<dbReference type="EMBL" id="JAESWA010000022">
    <property type="protein sequence ID" value="MBL4932461.1"/>
    <property type="molecule type" value="Genomic_DNA"/>
</dbReference>
<evidence type="ECO:0000256" key="5">
    <source>
        <dbReference type="ARBA" id="ARBA00022692"/>
    </source>
</evidence>
<dbReference type="RefSeq" id="WP_202767817.1">
    <property type="nucleotide sequence ID" value="NZ_JAESWA010000022.1"/>
</dbReference>
<dbReference type="GO" id="GO:0019808">
    <property type="term" value="F:polyamine binding"/>
    <property type="evidence" value="ECO:0007669"/>
    <property type="project" value="InterPro"/>
</dbReference>
<keyword evidence="4" id="KW-1003">Cell membrane</keyword>
<dbReference type="GO" id="GO:0055085">
    <property type="term" value="P:transmembrane transport"/>
    <property type="evidence" value="ECO:0007669"/>
    <property type="project" value="InterPro"/>
</dbReference>
<dbReference type="PANTHER" id="PTHR43848">
    <property type="entry name" value="PUTRESCINE TRANSPORT SYSTEM PERMEASE PROTEIN POTI"/>
    <property type="match status" value="1"/>
</dbReference>
<keyword evidence="3 8" id="KW-0813">Transport</keyword>
<sequence>MKKNRGGILKILYGLLMYSFLYIPIIVLIAFSFNESKLNVTWTGFTLKWYRSLLENQGILVATKNSFIIALVSSVFAVIIGTLAAVGMYKYKFKGRSLLEGLLYIPVIIPEIVLGISLLTFFSYTGIPLGMVTLILAHITFSIAYVVSTVKTRLDDFDKSVEEAARDLGATETQTFFKITLPIIMPGVMAGALLSFTLSLDDMIISFFAAGPESVTLPLKIFSMVKFGVTPEINALSTLMLLFTLIIILLSALLRNNQINMKKVGAILLSITVCVLFISGGILKFVKGPSEEKRELNVFNWSEYLPQSVIDKFEERYNCKVNYSTFSSNEEMLAKIMAGGSNYDLAVASDYMVEILKKQNLIEPINKNKLSNIGNLGDEFMNLPFDRGNEYSIPYMWLAGIIGVDSSKVDPSTITSYDDLWKPEFKNSLVVLDDERVIIGLTLKSLGYSLNETSPEALEKAKEKLIKLKPNIKAYDSDSPKTMLINGEAKAIFAWGAESSLAKRENKNIQMVLPKEGLFLQQDNFVIPKGAKNNDLAHEFINFILEPEISAEISEAFPYGNPNKAAYPLIDPDIIADKAVYPPSEEVKKGEYLKDIGDKIKIFDDIWTSVKQEN</sequence>
<accession>A0A937FIV7</accession>
<dbReference type="Pfam" id="PF00528">
    <property type="entry name" value="BPD_transp_1"/>
    <property type="match status" value="1"/>
</dbReference>
<dbReference type="GO" id="GO:0015846">
    <property type="term" value="P:polyamine transport"/>
    <property type="evidence" value="ECO:0007669"/>
    <property type="project" value="InterPro"/>
</dbReference>
<evidence type="ECO:0000256" key="2">
    <source>
        <dbReference type="ARBA" id="ARBA00007069"/>
    </source>
</evidence>
<dbReference type="CDD" id="cd13590">
    <property type="entry name" value="PBP2_PotD_PotF_like"/>
    <property type="match status" value="1"/>
</dbReference>
<gene>
    <name evidence="10" type="ORF">JK634_11630</name>
</gene>
<dbReference type="InterPro" id="IPR006059">
    <property type="entry name" value="SBP"/>
</dbReference>
<organism evidence="10 11">
    <name type="scientific">Clostridium paridis</name>
    <dbReference type="NCBI Taxonomy" id="2803863"/>
    <lineage>
        <taxon>Bacteria</taxon>
        <taxon>Bacillati</taxon>
        <taxon>Bacillota</taxon>
        <taxon>Clostridia</taxon>
        <taxon>Eubacteriales</taxon>
        <taxon>Clostridiaceae</taxon>
        <taxon>Clostridium</taxon>
    </lineage>
</organism>
<comment type="subcellular location">
    <subcellularLocation>
        <location evidence="1 8">Cell membrane</location>
        <topology evidence="1 8">Multi-pass membrane protein</topology>
    </subcellularLocation>
</comment>
<comment type="similarity">
    <text evidence="2">Belongs to the binding-protein-dependent transport system permease family. CysTW subfamily.</text>
</comment>
<dbReference type="SUPFAM" id="SSF53850">
    <property type="entry name" value="Periplasmic binding protein-like II"/>
    <property type="match status" value="1"/>
</dbReference>
<dbReference type="InterPro" id="IPR001188">
    <property type="entry name" value="Sperm_putr-bd"/>
</dbReference>
<protein>
    <submittedName>
        <fullName evidence="10">Extracellular solute-binding protein</fullName>
    </submittedName>
</protein>
<evidence type="ECO:0000313" key="11">
    <source>
        <dbReference type="Proteomes" id="UP000623681"/>
    </source>
</evidence>
<evidence type="ECO:0000259" key="9">
    <source>
        <dbReference type="PROSITE" id="PS50928"/>
    </source>
</evidence>
<evidence type="ECO:0000256" key="1">
    <source>
        <dbReference type="ARBA" id="ARBA00004651"/>
    </source>
</evidence>
<evidence type="ECO:0000256" key="6">
    <source>
        <dbReference type="ARBA" id="ARBA00022989"/>
    </source>
</evidence>
<feature type="transmembrane region" description="Helical" evidence="8">
    <location>
        <begin position="127"/>
        <end position="147"/>
    </location>
</feature>
<feature type="transmembrane region" description="Helical" evidence="8">
    <location>
        <begin position="101"/>
        <end position="121"/>
    </location>
</feature>
<dbReference type="Gene3D" id="1.10.3720.10">
    <property type="entry name" value="MetI-like"/>
    <property type="match status" value="1"/>
</dbReference>
<dbReference type="InterPro" id="IPR000515">
    <property type="entry name" value="MetI-like"/>
</dbReference>
<evidence type="ECO:0000256" key="8">
    <source>
        <dbReference type="RuleBase" id="RU363032"/>
    </source>
</evidence>
<dbReference type="AlphaFoldDB" id="A0A937FIV7"/>
<comment type="caution">
    <text evidence="10">The sequence shown here is derived from an EMBL/GenBank/DDBJ whole genome shotgun (WGS) entry which is preliminary data.</text>
</comment>
<feature type="transmembrane region" description="Helical" evidence="8">
    <location>
        <begin position="12"/>
        <end position="33"/>
    </location>
</feature>
<evidence type="ECO:0000313" key="10">
    <source>
        <dbReference type="EMBL" id="MBL4932461.1"/>
    </source>
</evidence>
<feature type="domain" description="ABC transmembrane type-1" evidence="9">
    <location>
        <begin position="63"/>
        <end position="254"/>
    </location>
</feature>
<keyword evidence="11" id="KW-1185">Reference proteome</keyword>
<feature type="transmembrane region" description="Helical" evidence="8">
    <location>
        <begin position="67"/>
        <end position="89"/>
    </location>
</feature>
<dbReference type="Pfam" id="PF13416">
    <property type="entry name" value="SBP_bac_8"/>
    <property type="match status" value="1"/>
</dbReference>
<dbReference type="InterPro" id="IPR035906">
    <property type="entry name" value="MetI-like_sf"/>
</dbReference>
<dbReference type="PANTHER" id="PTHR43848:SF2">
    <property type="entry name" value="PUTRESCINE TRANSPORT SYSTEM PERMEASE PROTEIN POTI"/>
    <property type="match status" value="1"/>
</dbReference>
<dbReference type="PRINTS" id="PR00909">
    <property type="entry name" value="SPERMDNBNDNG"/>
</dbReference>
<dbReference type="PROSITE" id="PS50928">
    <property type="entry name" value="ABC_TM1"/>
    <property type="match status" value="1"/>
</dbReference>
<dbReference type="Proteomes" id="UP000623681">
    <property type="component" value="Unassembled WGS sequence"/>
</dbReference>
<dbReference type="CDD" id="cd06261">
    <property type="entry name" value="TM_PBP2"/>
    <property type="match status" value="1"/>
</dbReference>
<dbReference type="InterPro" id="IPR051789">
    <property type="entry name" value="Bact_Polyamine_Transport"/>
</dbReference>
<name>A0A937FIV7_9CLOT</name>
<reference evidence="10" key="1">
    <citation type="submission" date="2021-01" db="EMBL/GenBank/DDBJ databases">
        <title>Genome public.</title>
        <authorList>
            <person name="Liu C."/>
            <person name="Sun Q."/>
        </authorList>
    </citation>
    <scope>NUCLEOTIDE SEQUENCE</scope>
    <source>
        <strain evidence="10">YIM B02565</strain>
    </source>
</reference>
<keyword evidence="5 8" id="KW-0812">Transmembrane</keyword>
<evidence type="ECO:0000256" key="4">
    <source>
        <dbReference type="ARBA" id="ARBA00022475"/>
    </source>
</evidence>
<dbReference type="Gene3D" id="3.40.190.10">
    <property type="entry name" value="Periplasmic binding protein-like II"/>
    <property type="match status" value="2"/>
</dbReference>
<feature type="transmembrane region" description="Helical" evidence="8">
    <location>
        <begin position="266"/>
        <end position="286"/>
    </location>
</feature>
<keyword evidence="7 8" id="KW-0472">Membrane</keyword>
<dbReference type="GO" id="GO:0042597">
    <property type="term" value="C:periplasmic space"/>
    <property type="evidence" value="ECO:0007669"/>
    <property type="project" value="InterPro"/>
</dbReference>
<keyword evidence="6 8" id="KW-1133">Transmembrane helix</keyword>
<feature type="transmembrane region" description="Helical" evidence="8">
    <location>
        <begin position="233"/>
        <end position="254"/>
    </location>
</feature>
<evidence type="ECO:0000256" key="3">
    <source>
        <dbReference type="ARBA" id="ARBA00022448"/>
    </source>
</evidence>
<feature type="transmembrane region" description="Helical" evidence="8">
    <location>
        <begin position="176"/>
        <end position="198"/>
    </location>
</feature>
<evidence type="ECO:0000256" key="7">
    <source>
        <dbReference type="ARBA" id="ARBA00023136"/>
    </source>
</evidence>
<proteinExistence type="inferred from homology"/>
<dbReference type="SUPFAM" id="SSF161098">
    <property type="entry name" value="MetI-like"/>
    <property type="match status" value="1"/>
</dbReference>
<dbReference type="GO" id="GO:0005886">
    <property type="term" value="C:plasma membrane"/>
    <property type="evidence" value="ECO:0007669"/>
    <property type="project" value="UniProtKB-SubCell"/>
</dbReference>